<name>A0A6G1X568_9BACI</name>
<dbReference type="PANTHER" id="PTHR30126:SF100">
    <property type="entry name" value="LYSR-FAMILY TRANSCRIPTIONAL REGULATOR"/>
    <property type="match status" value="1"/>
</dbReference>
<reference evidence="6 7" key="1">
    <citation type="submission" date="2019-11" db="EMBL/GenBank/DDBJ databases">
        <authorList>
            <person name="Li J."/>
        </authorList>
    </citation>
    <scope>NUCLEOTIDE SEQUENCE [LARGE SCALE GENOMIC DNA]</scope>
    <source>
        <strain evidence="6 7">J4</strain>
    </source>
</reference>
<comment type="caution">
    <text evidence="6">The sequence shown here is derived from an EMBL/GenBank/DDBJ whole genome shotgun (WGS) entry which is preliminary data.</text>
</comment>
<dbReference type="Gene3D" id="3.40.190.290">
    <property type="match status" value="1"/>
</dbReference>
<dbReference type="AlphaFoldDB" id="A0A6G1X568"/>
<keyword evidence="3" id="KW-0238">DNA-binding</keyword>
<dbReference type="PRINTS" id="PR00039">
    <property type="entry name" value="HTHLYSR"/>
</dbReference>
<dbReference type="EMBL" id="WJNH01000003">
    <property type="protein sequence ID" value="MRG86046.1"/>
    <property type="molecule type" value="Genomic_DNA"/>
</dbReference>
<dbReference type="Proteomes" id="UP000480185">
    <property type="component" value="Unassembled WGS sequence"/>
</dbReference>
<dbReference type="Gene3D" id="1.10.10.10">
    <property type="entry name" value="Winged helix-like DNA-binding domain superfamily/Winged helix DNA-binding domain"/>
    <property type="match status" value="1"/>
</dbReference>
<dbReference type="InterPro" id="IPR036390">
    <property type="entry name" value="WH_DNA-bd_sf"/>
</dbReference>
<evidence type="ECO:0000256" key="4">
    <source>
        <dbReference type="ARBA" id="ARBA00023163"/>
    </source>
</evidence>
<dbReference type="SUPFAM" id="SSF46785">
    <property type="entry name" value="Winged helix' DNA-binding domain"/>
    <property type="match status" value="1"/>
</dbReference>
<evidence type="ECO:0000259" key="5">
    <source>
        <dbReference type="PROSITE" id="PS50931"/>
    </source>
</evidence>
<protein>
    <submittedName>
        <fullName evidence="6">LysR family transcriptional regulator</fullName>
    </submittedName>
</protein>
<dbReference type="SUPFAM" id="SSF53850">
    <property type="entry name" value="Periplasmic binding protein-like II"/>
    <property type="match status" value="1"/>
</dbReference>
<evidence type="ECO:0000256" key="2">
    <source>
        <dbReference type="ARBA" id="ARBA00023015"/>
    </source>
</evidence>
<organism evidence="6 7">
    <name type="scientific">Salinibacillus xinjiangensis</name>
    <dbReference type="NCBI Taxonomy" id="1229268"/>
    <lineage>
        <taxon>Bacteria</taxon>
        <taxon>Bacillati</taxon>
        <taxon>Bacillota</taxon>
        <taxon>Bacilli</taxon>
        <taxon>Bacillales</taxon>
        <taxon>Bacillaceae</taxon>
        <taxon>Salinibacillus</taxon>
    </lineage>
</organism>
<feature type="domain" description="HTH lysR-type" evidence="5">
    <location>
        <begin position="1"/>
        <end position="58"/>
    </location>
</feature>
<dbReference type="OrthoDB" id="9803735at2"/>
<evidence type="ECO:0000256" key="3">
    <source>
        <dbReference type="ARBA" id="ARBA00023125"/>
    </source>
</evidence>
<accession>A0A6G1X568</accession>
<keyword evidence="7" id="KW-1185">Reference proteome</keyword>
<comment type="similarity">
    <text evidence="1">Belongs to the LysR transcriptional regulatory family.</text>
</comment>
<dbReference type="InterPro" id="IPR000847">
    <property type="entry name" value="LysR_HTH_N"/>
</dbReference>
<keyword evidence="2" id="KW-0805">Transcription regulation</keyword>
<dbReference type="CDD" id="cd05466">
    <property type="entry name" value="PBP2_LTTR_substrate"/>
    <property type="match status" value="1"/>
</dbReference>
<dbReference type="GO" id="GO:0003700">
    <property type="term" value="F:DNA-binding transcription factor activity"/>
    <property type="evidence" value="ECO:0007669"/>
    <property type="project" value="InterPro"/>
</dbReference>
<dbReference type="Pfam" id="PF03466">
    <property type="entry name" value="LysR_substrate"/>
    <property type="match status" value="1"/>
</dbReference>
<evidence type="ECO:0000256" key="1">
    <source>
        <dbReference type="ARBA" id="ARBA00009437"/>
    </source>
</evidence>
<keyword evidence="4" id="KW-0804">Transcription</keyword>
<proteinExistence type="inferred from homology"/>
<dbReference type="GO" id="GO:0000976">
    <property type="term" value="F:transcription cis-regulatory region binding"/>
    <property type="evidence" value="ECO:0007669"/>
    <property type="project" value="TreeGrafter"/>
</dbReference>
<dbReference type="InterPro" id="IPR036388">
    <property type="entry name" value="WH-like_DNA-bd_sf"/>
</dbReference>
<gene>
    <name evidence="6" type="ORF">GH754_06860</name>
</gene>
<sequence>MDTKQLLTFKIAAENLNFTQTAKNLNFAQSTVTAKIKSLEDELDTKLFERLGKKLYLTDAGKQFKSYADKLLTLSEEAKLIATGGNEPSGTLIIGAQESQCTYRLPPLLKEFQYQFPNVKLIFKPAHSDEMAKEQLLKGNLDIAFIMDEVRYKDSLEVEPLVKDEMKIVASINHRLANKPEVYPQDLKDETLLLTERGCSYRTIFENTLRESEIFPSNKIEFVSIEAIKQCVITGIGIAKLPSLVVKEEIQSGSLKALNWKRNTPPIFTQIAWHKDKSMSIPLESFIDLSRQMLKDKNIS</sequence>
<dbReference type="InterPro" id="IPR005119">
    <property type="entry name" value="LysR_subst-bd"/>
</dbReference>
<dbReference type="RefSeq" id="WP_153727966.1">
    <property type="nucleotide sequence ID" value="NZ_WJNH01000003.1"/>
</dbReference>
<dbReference type="Pfam" id="PF00126">
    <property type="entry name" value="HTH_1"/>
    <property type="match status" value="1"/>
</dbReference>
<dbReference type="PROSITE" id="PS50931">
    <property type="entry name" value="HTH_LYSR"/>
    <property type="match status" value="1"/>
</dbReference>
<dbReference type="PANTHER" id="PTHR30126">
    <property type="entry name" value="HTH-TYPE TRANSCRIPTIONAL REGULATOR"/>
    <property type="match status" value="1"/>
</dbReference>
<evidence type="ECO:0000313" key="7">
    <source>
        <dbReference type="Proteomes" id="UP000480185"/>
    </source>
</evidence>
<evidence type="ECO:0000313" key="6">
    <source>
        <dbReference type="EMBL" id="MRG86046.1"/>
    </source>
</evidence>